<dbReference type="AlphaFoldDB" id="A0A8H5GNP4"/>
<dbReference type="Pfam" id="PF05011">
    <property type="entry name" value="DBR1"/>
    <property type="match status" value="1"/>
</dbReference>
<dbReference type="GO" id="GO:0000398">
    <property type="term" value="P:mRNA splicing, via spliceosome"/>
    <property type="evidence" value="ECO:0007669"/>
    <property type="project" value="TreeGrafter"/>
</dbReference>
<feature type="region of interest" description="Disordered" evidence="1">
    <location>
        <begin position="171"/>
        <end position="205"/>
    </location>
</feature>
<comment type="caution">
    <text evidence="3">The sequence shown here is derived from an EMBL/GenBank/DDBJ whole genome shotgun (WGS) entry which is preliminary data.</text>
</comment>
<accession>A0A8H5GNP4</accession>
<dbReference type="EMBL" id="JAACJP010000062">
    <property type="protein sequence ID" value="KAF5368156.1"/>
    <property type="molecule type" value="Genomic_DNA"/>
</dbReference>
<dbReference type="GO" id="GO:0005634">
    <property type="term" value="C:nucleus"/>
    <property type="evidence" value="ECO:0007669"/>
    <property type="project" value="TreeGrafter"/>
</dbReference>
<dbReference type="PANTHER" id="PTHR12849:SF0">
    <property type="entry name" value="LARIAT DEBRANCHING ENZYME"/>
    <property type="match status" value="1"/>
</dbReference>
<organism evidence="3 4">
    <name type="scientific">Tricholomella constricta</name>
    <dbReference type="NCBI Taxonomy" id="117010"/>
    <lineage>
        <taxon>Eukaryota</taxon>
        <taxon>Fungi</taxon>
        <taxon>Dikarya</taxon>
        <taxon>Basidiomycota</taxon>
        <taxon>Agaricomycotina</taxon>
        <taxon>Agaricomycetes</taxon>
        <taxon>Agaricomycetidae</taxon>
        <taxon>Agaricales</taxon>
        <taxon>Tricholomatineae</taxon>
        <taxon>Lyophyllaceae</taxon>
        <taxon>Tricholomella</taxon>
    </lineage>
</organism>
<evidence type="ECO:0000259" key="2">
    <source>
        <dbReference type="SMART" id="SM01124"/>
    </source>
</evidence>
<sequence length="326" mass="35982">MLEVVNGIRIAGALGIFKVQDFRQGHHERMPYDNSAMRSIYHIREYCVRKLSLLPAPEVFLSHDWPHQIEHYGDLRGLLSRKKFLRAGMDTGRLGSPPLMGLLTTLRPQWWFAAHLHTRFEATVAHYDADGSGAGATDASFVAMRAENLMKLLLTTRMGVTEAEVAVSVAPKENKAHRNPDEITLSDEEEDVTAPPLPPAAPPASTLTPVTNFLALDKCLPNRQFPEVIDIPTPQVTVAQGDTDASSSSTSSTPTLSYDLAWLAITRAFHPSLSLNRMQSAFPEETHARSLVARELEWVNTHVPPKLGGTWAMQGCQNFVMTAPPT</sequence>
<reference evidence="3 4" key="1">
    <citation type="journal article" date="2020" name="ISME J.">
        <title>Uncovering the hidden diversity of litter-decomposition mechanisms in mushroom-forming fungi.</title>
        <authorList>
            <person name="Floudas D."/>
            <person name="Bentzer J."/>
            <person name="Ahren D."/>
            <person name="Johansson T."/>
            <person name="Persson P."/>
            <person name="Tunlid A."/>
        </authorList>
    </citation>
    <scope>NUCLEOTIDE SEQUENCE [LARGE SCALE GENOMIC DNA]</scope>
    <source>
        <strain evidence="3 4">CBS 661.87</strain>
    </source>
</reference>
<evidence type="ECO:0000313" key="3">
    <source>
        <dbReference type="EMBL" id="KAF5368156.1"/>
    </source>
</evidence>
<dbReference type="InterPro" id="IPR007708">
    <property type="entry name" value="DBR1_C"/>
</dbReference>
<proteinExistence type="predicted"/>
<feature type="domain" description="Lariat debranching enzyme C-terminal" evidence="2">
    <location>
        <begin position="201"/>
        <end position="326"/>
    </location>
</feature>
<evidence type="ECO:0000313" key="4">
    <source>
        <dbReference type="Proteomes" id="UP000565441"/>
    </source>
</evidence>
<evidence type="ECO:0000256" key="1">
    <source>
        <dbReference type="SAM" id="MobiDB-lite"/>
    </source>
</evidence>
<gene>
    <name evidence="3" type="ORF">D9615_010209</name>
</gene>
<dbReference type="SMART" id="SM01124">
    <property type="entry name" value="DBR1"/>
    <property type="match status" value="1"/>
</dbReference>
<keyword evidence="4" id="KW-1185">Reference proteome</keyword>
<protein>
    <recommendedName>
        <fullName evidence="2">Lariat debranching enzyme C-terminal domain-containing protein</fullName>
    </recommendedName>
</protein>
<dbReference type="PANTHER" id="PTHR12849">
    <property type="entry name" value="RNA LARIAT DEBRANCHING ENZYME"/>
    <property type="match status" value="1"/>
</dbReference>
<dbReference type="OrthoDB" id="407609at2759"/>
<dbReference type="GO" id="GO:0008419">
    <property type="term" value="F:RNA lariat debranching enzyme activity"/>
    <property type="evidence" value="ECO:0007669"/>
    <property type="project" value="TreeGrafter"/>
</dbReference>
<feature type="compositionally biased region" description="Basic and acidic residues" evidence="1">
    <location>
        <begin position="172"/>
        <end position="181"/>
    </location>
</feature>
<dbReference type="Proteomes" id="UP000565441">
    <property type="component" value="Unassembled WGS sequence"/>
</dbReference>
<name>A0A8H5GNP4_9AGAR</name>